<sequence length="193" mass="21722">MEITTKAVLDALKKHDYPVFKGDWNITLVGVRSSDTDANTFNDRFFVLFTVDGKQHAYDFACTTDPGVYYREHPINVDGTAWLMPGHHAGCWEIGYHQGKYKALVQRGEMTVYRDNDGDATLDEKANKETGYFGINCHHANPNTLSVQVDKWSAGCQVLADPVDFALLMALLNKSAQKYGIKYSYTLLTEDQL</sequence>
<accession>A0A2Z4PPX0</accession>
<dbReference type="Proteomes" id="UP000249898">
    <property type="component" value="Chromosome"/>
</dbReference>
<organism evidence="1 2">
    <name type="scientific">Marinomonas primoryensis</name>
    <dbReference type="NCBI Taxonomy" id="178399"/>
    <lineage>
        <taxon>Bacteria</taxon>
        <taxon>Pseudomonadati</taxon>
        <taxon>Pseudomonadota</taxon>
        <taxon>Gammaproteobacteria</taxon>
        <taxon>Oceanospirillales</taxon>
        <taxon>Oceanospirillaceae</taxon>
        <taxon>Marinomonas</taxon>
    </lineage>
</organism>
<dbReference type="EMBL" id="CP016181">
    <property type="protein sequence ID" value="AWX99512.1"/>
    <property type="molecule type" value="Genomic_DNA"/>
</dbReference>
<dbReference type="AlphaFoldDB" id="A0A2Z4PPX0"/>
<dbReference type="RefSeq" id="WP_112136318.1">
    <property type="nucleotide sequence ID" value="NZ_CP016181.1"/>
</dbReference>
<evidence type="ECO:0000313" key="1">
    <source>
        <dbReference type="EMBL" id="AWX99512.1"/>
    </source>
</evidence>
<protein>
    <submittedName>
        <fullName evidence="1">Uncharacterized protein</fullName>
    </submittedName>
</protein>
<dbReference type="OrthoDB" id="653560at2"/>
<gene>
    <name evidence="1" type="ORF">A8139_05535</name>
</gene>
<proteinExistence type="predicted"/>
<reference evidence="1 2" key="1">
    <citation type="submission" date="2016-06" db="EMBL/GenBank/DDBJ databases">
        <title>The sequenced genome of the ice-adhering bacterium Marinomonas primoryensis, from Antarctica.</title>
        <authorList>
            <person name="Graham L."/>
            <person name="Vance T.D.R."/>
            <person name="Davies P.L."/>
        </authorList>
    </citation>
    <scope>NUCLEOTIDE SEQUENCE [LARGE SCALE GENOMIC DNA]</scope>
    <source>
        <strain evidence="1 2">AceL</strain>
    </source>
</reference>
<name>A0A2Z4PPX0_9GAMM</name>
<evidence type="ECO:0000313" key="2">
    <source>
        <dbReference type="Proteomes" id="UP000249898"/>
    </source>
</evidence>